<proteinExistence type="predicted"/>
<keyword evidence="1" id="KW-0472">Membrane</keyword>
<evidence type="ECO:0000256" key="1">
    <source>
        <dbReference type="SAM" id="Phobius"/>
    </source>
</evidence>
<keyword evidence="3" id="KW-1185">Reference proteome</keyword>
<evidence type="ECO:0000313" key="2">
    <source>
        <dbReference type="EMBL" id="KAK0752898.1"/>
    </source>
</evidence>
<feature type="transmembrane region" description="Helical" evidence="1">
    <location>
        <begin position="179"/>
        <end position="200"/>
    </location>
</feature>
<name>A0AA40F7Z6_9PEZI</name>
<organism evidence="2 3">
    <name type="scientific">Schizothecium vesticola</name>
    <dbReference type="NCBI Taxonomy" id="314040"/>
    <lineage>
        <taxon>Eukaryota</taxon>
        <taxon>Fungi</taxon>
        <taxon>Dikarya</taxon>
        <taxon>Ascomycota</taxon>
        <taxon>Pezizomycotina</taxon>
        <taxon>Sordariomycetes</taxon>
        <taxon>Sordariomycetidae</taxon>
        <taxon>Sordariales</taxon>
        <taxon>Schizotheciaceae</taxon>
        <taxon>Schizothecium</taxon>
    </lineage>
</organism>
<protein>
    <submittedName>
        <fullName evidence="2">Uncharacterized protein</fullName>
    </submittedName>
</protein>
<reference evidence="2" key="1">
    <citation type="submission" date="2023-06" db="EMBL/GenBank/DDBJ databases">
        <title>Genome-scale phylogeny and comparative genomics of the fungal order Sordariales.</title>
        <authorList>
            <consortium name="Lawrence Berkeley National Laboratory"/>
            <person name="Hensen N."/>
            <person name="Bonometti L."/>
            <person name="Westerberg I."/>
            <person name="Brannstrom I.O."/>
            <person name="Guillou S."/>
            <person name="Cros-Aarteil S."/>
            <person name="Calhoun S."/>
            <person name="Haridas S."/>
            <person name="Kuo A."/>
            <person name="Mondo S."/>
            <person name="Pangilinan J."/>
            <person name="Riley R."/>
            <person name="LaButti K."/>
            <person name="Andreopoulos B."/>
            <person name="Lipzen A."/>
            <person name="Chen C."/>
            <person name="Yanf M."/>
            <person name="Daum C."/>
            <person name="Ng V."/>
            <person name="Clum A."/>
            <person name="Steindorff A."/>
            <person name="Ohm R."/>
            <person name="Martin F."/>
            <person name="Silar P."/>
            <person name="Natvig D."/>
            <person name="Lalanne C."/>
            <person name="Gautier V."/>
            <person name="Ament-velasquez S.L."/>
            <person name="Kruys A."/>
            <person name="Hutchinson M.I."/>
            <person name="Powell A.J."/>
            <person name="Barry K."/>
            <person name="Miller A.N."/>
            <person name="Grigoriev I.V."/>
            <person name="Debuchy R."/>
            <person name="Gladieux P."/>
            <person name="Thoren M.H."/>
            <person name="Johannesson H."/>
        </authorList>
    </citation>
    <scope>NUCLEOTIDE SEQUENCE</scope>
    <source>
        <strain evidence="2">SMH3187-1</strain>
    </source>
</reference>
<evidence type="ECO:0000313" key="3">
    <source>
        <dbReference type="Proteomes" id="UP001172155"/>
    </source>
</evidence>
<gene>
    <name evidence="2" type="ORF">B0T18DRAFT_312886</name>
</gene>
<dbReference type="AlphaFoldDB" id="A0AA40F7Z6"/>
<sequence length="215" mass="25224">MGGRHLEWRDGSLGDFVRVYFSPVPVLGHERIKFEKTFNALSLNRIAGLEIQWTDNLADHLRLVNDDQAVRVFHHATFLRNQDQKIFPLEFVSETLQTLALLFPKYNKEMRKWYRALATKHGLDPAVLSSGHLTADDRQIENFKYLHDRLVVLKQVYDESRPRTISQWWYDRRNGVQWYTFWVAILVLLLTVFFGLAQSIEGALQLYSSFHTAQT</sequence>
<keyword evidence="1" id="KW-1133">Transmembrane helix</keyword>
<dbReference type="Proteomes" id="UP001172155">
    <property type="component" value="Unassembled WGS sequence"/>
</dbReference>
<keyword evidence="1" id="KW-0812">Transmembrane</keyword>
<dbReference type="EMBL" id="JAUKUD010000001">
    <property type="protein sequence ID" value="KAK0752898.1"/>
    <property type="molecule type" value="Genomic_DNA"/>
</dbReference>
<comment type="caution">
    <text evidence="2">The sequence shown here is derived from an EMBL/GenBank/DDBJ whole genome shotgun (WGS) entry which is preliminary data.</text>
</comment>
<accession>A0AA40F7Z6</accession>